<protein>
    <submittedName>
        <fullName evidence="1">Uncharacterized protein</fullName>
    </submittedName>
</protein>
<evidence type="ECO:0000313" key="1">
    <source>
        <dbReference type="EMBL" id="MED6243836.1"/>
    </source>
</evidence>
<sequence>MIIHPIIEVSDFNLFLLLLTKPNPVTDVWKWEFNNMIRFLKNLKPQSLAEVHVVKHPVLNLEERRKSKRCGELDPRRVSDMNKMLTFTQTLLLLSKQTGQDATAR</sequence>
<dbReference type="EMBL" id="JAHUTI010036438">
    <property type="protein sequence ID" value="MED6243836.1"/>
    <property type="molecule type" value="Genomic_DNA"/>
</dbReference>
<accession>A0ABU7B028</accession>
<reference evidence="1 2" key="1">
    <citation type="submission" date="2021-07" db="EMBL/GenBank/DDBJ databases">
        <authorList>
            <person name="Palmer J.M."/>
        </authorList>
    </citation>
    <scope>NUCLEOTIDE SEQUENCE [LARGE SCALE GENOMIC DNA]</scope>
    <source>
        <strain evidence="1 2">AT_MEX2019</strain>
        <tissue evidence="1">Muscle</tissue>
    </source>
</reference>
<name>A0ABU7B028_9TELE</name>
<gene>
    <name evidence="1" type="ORF">ATANTOWER_027974</name>
</gene>
<evidence type="ECO:0000313" key="2">
    <source>
        <dbReference type="Proteomes" id="UP001345963"/>
    </source>
</evidence>
<comment type="caution">
    <text evidence="1">The sequence shown here is derived from an EMBL/GenBank/DDBJ whole genome shotgun (WGS) entry which is preliminary data.</text>
</comment>
<dbReference type="Proteomes" id="UP001345963">
    <property type="component" value="Unassembled WGS sequence"/>
</dbReference>
<keyword evidence="2" id="KW-1185">Reference proteome</keyword>
<organism evidence="1 2">
    <name type="scientific">Ataeniobius toweri</name>
    <dbReference type="NCBI Taxonomy" id="208326"/>
    <lineage>
        <taxon>Eukaryota</taxon>
        <taxon>Metazoa</taxon>
        <taxon>Chordata</taxon>
        <taxon>Craniata</taxon>
        <taxon>Vertebrata</taxon>
        <taxon>Euteleostomi</taxon>
        <taxon>Actinopterygii</taxon>
        <taxon>Neopterygii</taxon>
        <taxon>Teleostei</taxon>
        <taxon>Neoteleostei</taxon>
        <taxon>Acanthomorphata</taxon>
        <taxon>Ovalentaria</taxon>
        <taxon>Atherinomorphae</taxon>
        <taxon>Cyprinodontiformes</taxon>
        <taxon>Goodeidae</taxon>
        <taxon>Ataeniobius</taxon>
    </lineage>
</organism>
<proteinExistence type="predicted"/>